<keyword evidence="4" id="KW-0542">Nucleomorph</keyword>
<dbReference type="Proteomes" id="UP000243425">
    <property type="component" value="Nucleomorph 2"/>
</dbReference>
<dbReference type="AlphaFoldDB" id="Q3LW25"/>
<evidence type="ECO:0000256" key="2">
    <source>
        <dbReference type="ARBA" id="ARBA00022980"/>
    </source>
</evidence>
<dbReference type="GO" id="GO:1990904">
    <property type="term" value="C:ribonucleoprotein complex"/>
    <property type="evidence" value="ECO:0007669"/>
    <property type="project" value="UniProtKB-KW"/>
</dbReference>
<dbReference type="GeneID" id="5788568"/>
<evidence type="ECO:0000313" key="4">
    <source>
        <dbReference type="EMBL" id="ABA27340.1"/>
    </source>
</evidence>
<name>Q3LW25_BIGNA</name>
<keyword evidence="3" id="KW-0687">Ribonucleoprotein</keyword>
<evidence type="ECO:0000256" key="3">
    <source>
        <dbReference type="ARBA" id="ARBA00023274"/>
    </source>
</evidence>
<dbReference type="GO" id="GO:0003735">
    <property type="term" value="F:structural constituent of ribosome"/>
    <property type="evidence" value="ECO:0007669"/>
    <property type="project" value="InterPro"/>
</dbReference>
<sequence length="90" mass="10751">MRITLKKRKTYKTNSNKFIIKKILGGKYVAKYIKKLRTSNKCKYTNKDIPTSNKKPRLSRIYGKEIHHKIVKQKLLIKFLKTENKSLRID</sequence>
<protein>
    <submittedName>
        <fullName evidence="4">Ribosomal protein L34</fullName>
    </submittedName>
</protein>
<dbReference type="Pfam" id="PF01199">
    <property type="entry name" value="Ribosomal_L34e"/>
    <property type="match status" value="1"/>
</dbReference>
<proteinExistence type="inferred from homology"/>
<gene>
    <name evidence="4" type="primary">rpl34</name>
</gene>
<dbReference type="RefSeq" id="XP_001712952.1">
    <property type="nucleotide sequence ID" value="XM_001712900.1"/>
</dbReference>
<organism evidence="4 5">
    <name type="scientific">Bigelowiella natans</name>
    <name type="common">Pedinomonas minutissima</name>
    <name type="synonym">Chlorarachnion sp. (strain CCMP621)</name>
    <dbReference type="NCBI Taxonomy" id="227086"/>
    <lineage>
        <taxon>Eukaryota</taxon>
        <taxon>Sar</taxon>
        <taxon>Rhizaria</taxon>
        <taxon>Cercozoa</taxon>
        <taxon>Chlorarachniophyceae</taxon>
        <taxon>Bigelowiella</taxon>
    </lineage>
</organism>
<dbReference type="EMBL" id="DQ158857">
    <property type="protein sequence ID" value="ABA27340.1"/>
    <property type="molecule type" value="Genomic_DNA"/>
</dbReference>
<keyword evidence="2 4" id="KW-0689">Ribosomal protein</keyword>
<evidence type="ECO:0000313" key="5">
    <source>
        <dbReference type="Proteomes" id="UP000243425"/>
    </source>
</evidence>
<comment type="similarity">
    <text evidence="1">Belongs to the eukaryotic ribosomal protein eL34 family.</text>
</comment>
<dbReference type="GO" id="GO:0006412">
    <property type="term" value="P:translation"/>
    <property type="evidence" value="ECO:0007669"/>
    <property type="project" value="InterPro"/>
</dbReference>
<evidence type="ECO:0000256" key="1">
    <source>
        <dbReference type="ARBA" id="ARBA00009875"/>
    </source>
</evidence>
<reference evidence="4 5" key="1">
    <citation type="journal article" date="2006" name="Proc. Natl. Acad. Sci. U.S.A.">
        <title>Complete nucleotide sequence of the chlorarachniophyte nucleomorph: nature's smallest nucleus.</title>
        <authorList>
            <person name="Gilson P.R."/>
            <person name="Su V."/>
            <person name="Slamovits C.H."/>
            <person name="Reith M.E."/>
            <person name="Keeling P.J."/>
            <person name="McFadden G.I."/>
        </authorList>
    </citation>
    <scope>NUCLEOTIDE SEQUENCE [LARGE SCALE GENOMIC DNA]</scope>
    <source>
        <strain evidence="5">CCMP621</strain>
    </source>
</reference>
<dbReference type="InterPro" id="IPR008195">
    <property type="entry name" value="Ribosomal_eL34"/>
</dbReference>
<dbReference type="GO" id="GO:0005840">
    <property type="term" value="C:ribosome"/>
    <property type="evidence" value="ECO:0007669"/>
    <property type="project" value="UniProtKB-KW"/>
</dbReference>
<accession>Q3LW25</accession>
<dbReference type="Gene3D" id="6.20.370.70">
    <property type="match status" value="1"/>
</dbReference>
<geneLocation type="nucleomorph" evidence="4"/>